<name>A0A165ZKS4_9AGAM</name>
<feature type="compositionally biased region" description="Basic and acidic residues" evidence="1">
    <location>
        <begin position="1"/>
        <end position="14"/>
    </location>
</feature>
<keyword evidence="3" id="KW-1185">Reference proteome</keyword>
<evidence type="ECO:0000313" key="2">
    <source>
        <dbReference type="EMBL" id="KZP10688.1"/>
    </source>
</evidence>
<reference evidence="2 3" key="1">
    <citation type="journal article" date="2016" name="Mol. Biol. Evol.">
        <title>Comparative Genomics of Early-Diverging Mushroom-Forming Fungi Provides Insights into the Origins of Lignocellulose Decay Capabilities.</title>
        <authorList>
            <person name="Nagy L.G."/>
            <person name="Riley R."/>
            <person name="Tritt A."/>
            <person name="Adam C."/>
            <person name="Daum C."/>
            <person name="Floudas D."/>
            <person name="Sun H."/>
            <person name="Yadav J.S."/>
            <person name="Pangilinan J."/>
            <person name="Larsson K.H."/>
            <person name="Matsuura K."/>
            <person name="Barry K."/>
            <person name="Labutti K."/>
            <person name="Kuo R."/>
            <person name="Ohm R.A."/>
            <person name="Bhattacharya S.S."/>
            <person name="Shirouzu T."/>
            <person name="Yoshinaga Y."/>
            <person name="Martin F.M."/>
            <person name="Grigoriev I.V."/>
            <person name="Hibbett D.S."/>
        </authorList>
    </citation>
    <scope>NUCLEOTIDE SEQUENCE [LARGE SCALE GENOMIC DNA]</scope>
    <source>
        <strain evidence="2 3">CBS 109695</strain>
    </source>
</reference>
<dbReference type="AlphaFoldDB" id="A0A165ZKS4"/>
<proteinExistence type="predicted"/>
<sequence length="230" mass="25336">MLETRECPEERGTGEAEDAGGPVEGTGIEEIWVHGIVEGTIVGACPREHAHQSPGSLDVICELETRRSAAQGVDEFKFSIRRASHWLRAAACIGRLVRLKLESESESDTRTEQSPGLAEPPTLCAALVLPTFLARSSNASSGRAPGMRFEFCADSEPRNQESSIQYPVSSIQTVDDAVTLWKEGKETKGRRKRRKRRQNGIIRITQVPGAVGTRKKEGLKFKVAWKKPEL</sequence>
<feature type="region of interest" description="Disordered" evidence="1">
    <location>
        <begin position="1"/>
        <end position="24"/>
    </location>
</feature>
<accession>A0A165ZKS4</accession>
<dbReference type="Proteomes" id="UP000076532">
    <property type="component" value="Unassembled WGS sequence"/>
</dbReference>
<gene>
    <name evidence="2" type="ORF">FIBSPDRAFT_937910</name>
</gene>
<evidence type="ECO:0000313" key="3">
    <source>
        <dbReference type="Proteomes" id="UP000076532"/>
    </source>
</evidence>
<protein>
    <submittedName>
        <fullName evidence="2">Uncharacterized protein</fullName>
    </submittedName>
</protein>
<evidence type="ECO:0000256" key="1">
    <source>
        <dbReference type="SAM" id="MobiDB-lite"/>
    </source>
</evidence>
<dbReference type="EMBL" id="KV417675">
    <property type="protein sequence ID" value="KZP10688.1"/>
    <property type="molecule type" value="Genomic_DNA"/>
</dbReference>
<organism evidence="2 3">
    <name type="scientific">Athelia psychrophila</name>
    <dbReference type="NCBI Taxonomy" id="1759441"/>
    <lineage>
        <taxon>Eukaryota</taxon>
        <taxon>Fungi</taxon>
        <taxon>Dikarya</taxon>
        <taxon>Basidiomycota</taxon>
        <taxon>Agaricomycotina</taxon>
        <taxon>Agaricomycetes</taxon>
        <taxon>Agaricomycetidae</taxon>
        <taxon>Atheliales</taxon>
        <taxon>Atheliaceae</taxon>
        <taxon>Athelia</taxon>
    </lineage>
</organism>